<dbReference type="RefSeq" id="WP_113035319.1">
    <property type="nucleotide sequence ID" value="NZ_QMFB01000029.1"/>
</dbReference>
<comment type="subcellular location">
    <subcellularLocation>
        <location evidence="1">Cell membrane</location>
        <topology evidence="1">Single-pass membrane protein</topology>
    </subcellularLocation>
</comment>
<dbReference type="PANTHER" id="PTHR33885">
    <property type="entry name" value="PHAGE SHOCK PROTEIN C"/>
    <property type="match status" value="1"/>
</dbReference>
<keyword evidence="5 6" id="KW-0472">Membrane</keyword>
<dbReference type="EMBL" id="QMFB01000029">
    <property type="protein sequence ID" value="RAV13642.1"/>
    <property type="molecule type" value="Genomic_DNA"/>
</dbReference>
<sequence length="74" mass="8180">MNRLFRSRTDNKITGLCGGLAERLGMDAMIVRLLVIIAACISFGTVAFVYLIASVVVPKAPYGVDNYFGRFRSY</sequence>
<proteinExistence type="predicted"/>
<organism evidence="8 9">
    <name type="scientific">Paenibacillus contaminans</name>
    <dbReference type="NCBI Taxonomy" id="450362"/>
    <lineage>
        <taxon>Bacteria</taxon>
        <taxon>Bacillati</taxon>
        <taxon>Bacillota</taxon>
        <taxon>Bacilli</taxon>
        <taxon>Bacillales</taxon>
        <taxon>Paenibacillaceae</taxon>
        <taxon>Paenibacillus</taxon>
    </lineage>
</organism>
<evidence type="ECO:0000256" key="2">
    <source>
        <dbReference type="ARBA" id="ARBA00022475"/>
    </source>
</evidence>
<dbReference type="PANTHER" id="PTHR33885:SF3">
    <property type="entry name" value="PHAGE SHOCK PROTEIN C"/>
    <property type="match status" value="1"/>
</dbReference>
<dbReference type="InterPro" id="IPR052027">
    <property type="entry name" value="PspC"/>
</dbReference>
<protein>
    <submittedName>
        <fullName evidence="8">PspC domain-containing protein</fullName>
    </submittedName>
</protein>
<name>A0A329M226_9BACL</name>
<keyword evidence="4 6" id="KW-1133">Transmembrane helix</keyword>
<evidence type="ECO:0000313" key="8">
    <source>
        <dbReference type="EMBL" id="RAV13642.1"/>
    </source>
</evidence>
<keyword evidence="9" id="KW-1185">Reference proteome</keyword>
<dbReference type="Pfam" id="PF04024">
    <property type="entry name" value="PspC"/>
    <property type="match status" value="1"/>
</dbReference>
<evidence type="ECO:0000256" key="4">
    <source>
        <dbReference type="ARBA" id="ARBA00022989"/>
    </source>
</evidence>
<comment type="caution">
    <text evidence="8">The sequence shown here is derived from an EMBL/GenBank/DDBJ whole genome shotgun (WGS) entry which is preliminary data.</text>
</comment>
<accession>A0A329M226</accession>
<evidence type="ECO:0000256" key="6">
    <source>
        <dbReference type="SAM" id="Phobius"/>
    </source>
</evidence>
<gene>
    <name evidence="8" type="ORF">DQG23_33155</name>
</gene>
<evidence type="ECO:0000256" key="3">
    <source>
        <dbReference type="ARBA" id="ARBA00022692"/>
    </source>
</evidence>
<reference evidence="8 9" key="1">
    <citation type="journal article" date="2009" name="Int. J. Syst. Evol. Microbiol.">
        <title>Paenibacillus contaminans sp. nov., isolated from a contaminated laboratory plate.</title>
        <authorList>
            <person name="Chou J.H."/>
            <person name="Lee J.H."/>
            <person name="Lin M.C."/>
            <person name="Chang P.S."/>
            <person name="Arun A.B."/>
            <person name="Young C.C."/>
            <person name="Chen W.M."/>
        </authorList>
    </citation>
    <scope>NUCLEOTIDE SEQUENCE [LARGE SCALE GENOMIC DNA]</scope>
    <source>
        <strain evidence="8 9">CKOBP-6</strain>
    </source>
</reference>
<evidence type="ECO:0000313" key="9">
    <source>
        <dbReference type="Proteomes" id="UP000250369"/>
    </source>
</evidence>
<dbReference type="OrthoDB" id="9815286at2"/>
<dbReference type="AlphaFoldDB" id="A0A329M226"/>
<evidence type="ECO:0000256" key="1">
    <source>
        <dbReference type="ARBA" id="ARBA00004162"/>
    </source>
</evidence>
<keyword evidence="3 6" id="KW-0812">Transmembrane</keyword>
<evidence type="ECO:0000256" key="5">
    <source>
        <dbReference type="ARBA" id="ARBA00023136"/>
    </source>
</evidence>
<dbReference type="InterPro" id="IPR007168">
    <property type="entry name" value="Phageshock_PspC_N"/>
</dbReference>
<keyword evidence="2" id="KW-1003">Cell membrane</keyword>
<evidence type="ECO:0000259" key="7">
    <source>
        <dbReference type="Pfam" id="PF04024"/>
    </source>
</evidence>
<dbReference type="Proteomes" id="UP000250369">
    <property type="component" value="Unassembled WGS sequence"/>
</dbReference>
<feature type="domain" description="Phage shock protein PspC N-terminal" evidence="7">
    <location>
        <begin position="3"/>
        <end position="60"/>
    </location>
</feature>
<feature type="transmembrane region" description="Helical" evidence="6">
    <location>
        <begin position="33"/>
        <end position="57"/>
    </location>
</feature>
<dbReference type="GO" id="GO:0005886">
    <property type="term" value="C:plasma membrane"/>
    <property type="evidence" value="ECO:0007669"/>
    <property type="project" value="UniProtKB-SubCell"/>
</dbReference>